<keyword evidence="7 13" id="KW-0791">Threonine biosynthesis</keyword>
<evidence type="ECO:0000256" key="1">
    <source>
        <dbReference type="ARBA" id="ARBA00005015"/>
    </source>
</evidence>
<comment type="similarity">
    <text evidence="2 13">Belongs to the GHMP kinase family. Homoserine kinase subfamily.</text>
</comment>
<dbReference type="PANTHER" id="PTHR20861:SF1">
    <property type="entry name" value="HOMOSERINE KINASE"/>
    <property type="match status" value="1"/>
</dbReference>
<evidence type="ECO:0000256" key="5">
    <source>
        <dbReference type="ARBA" id="ARBA00022605"/>
    </source>
</evidence>
<dbReference type="GO" id="GO:0005524">
    <property type="term" value="F:ATP binding"/>
    <property type="evidence" value="ECO:0007669"/>
    <property type="project" value="UniProtKB-UniRule"/>
</dbReference>
<feature type="binding site" evidence="13">
    <location>
        <begin position="86"/>
        <end position="96"/>
    </location>
    <ligand>
        <name>ATP</name>
        <dbReference type="ChEBI" id="CHEBI:30616"/>
    </ligand>
</feature>
<dbReference type="GO" id="GO:0004413">
    <property type="term" value="F:homoserine kinase activity"/>
    <property type="evidence" value="ECO:0007669"/>
    <property type="project" value="UniProtKB-UniRule"/>
</dbReference>
<feature type="domain" description="GHMP kinase N-terminal" evidence="14">
    <location>
        <begin position="57"/>
        <end position="139"/>
    </location>
</feature>
<gene>
    <name evidence="13" type="primary">thrB</name>
    <name evidence="16" type="ORF">SAMN05444406_10561</name>
</gene>
<dbReference type="NCBIfam" id="TIGR00191">
    <property type="entry name" value="thrB"/>
    <property type="match status" value="1"/>
</dbReference>
<dbReference type="PRINTS" id="PR00958">
    <property type="entry name" value="HOMSERKINASE"/>
</dbReference>
<name>A0A1I5TUB7_9FIRM</name>
<keyword evidence="13" id="KW-0963">Cytoplasm</keyword>
<dbReference type="PROSITE" id="PS00627">
    <property type="entry name" value="GHMP_KINASES_ATP"/>
    <property type="match status" value="1"/>
</dbReference>
<dbReference type="EMBL" id="FOXR01000005">
    <property type="protein sequence ID" value="SFP86644.1"/>
    <property type="molecule type" value="Genomic_DNA"/>
</dbReference>
<evidence type="ECO:0000313" key="16">
    <source>
        <dbReference type="EMBL" id="SFP86644.1"/>
    </source>
</evidence>
<dbReference type="SUPFAM" id="SSF55060">
    <property type="entry name" value="GHMP Kinase, C-terminal domain"/>
    <property type="match status" value="1"/>
</dbReference>
<evidence type="ECO:0000259" key="15">
    <source>
        <dbReference type="Pfam" id="PF08544"/>
    </source>
</evidence>
<organism evidence="16 17">
    <name type="scientific">Caldicoprobacter faecalis</name>
    <dbReference type="NCBI Taxonomy" id="937334"/>
    <lineage>
        <taxon>Bacteria</taxon>
        <taxon>Bacillati</taxon>
        <taxon>Bacillota</taxon>
        <taxon>Clostridia</taxon>
        <taxon>Caldicoprobacterales</taxon>
        <taxon>Caldicoprobacteraceae</taxon>
        <taxon>Caldicoprobacter</taxon>
    </lineage>
</organism>
<dbReference type="Proteomes" id="UP000198577">
    <property type="component" value="Unassembled WGS sequence"/>
</dbReference>
<dbReference type="HAMAP" id="MF_00384">
    <property type="entry name" value="Homoser_kinase"/>
    <property type="match status" value="1"/>
</dbReference>
<dbReference type="PANTHER" id="PTHR20861">
    <property type="entry name" value="HOMOSERINE/4-DIPHOSPHOCYTIDYL-2-C-METHYL-D-ERYTHRITOL KINASE"/>
    <property type="match status" value="1"/>
</dbReference>
<dbReference type="InterPro" id="IPR000870">
    <property type="entry name" value="Homoserine_kinase"/>
</dbReference>
<reference evidence="16 17" key="1">
    <citation type="submission" date="2016-10" db="EMBL/GenBank/DDBJ databases">
        <authorList>
            <person name="de Groot N.N."/>
        </authorList>
    </citation>
    <scope>NUCLEOTIDE SEQUENCE [LARGE SCALE GENOMIC DNA]</scope>
    <source>
        <strain evidence="16 17">DSM 20678</strain>
    </source>
</reference>
<comment type="catalytic activity">
    <reaction evidence="11 13">
        <text>L-homoserine + ATP = O-phospho-L-homoserine + ADP + H(+)</text>
        <dbReference type="Rhea" id="RHEA:13985"/>
        <dbReference type="ChEBI" id="CHEBI:15378"/>
        <dbReference type="ChEBI" id="CHEBI:30616"/>
        <dbReference type="ChEBI" id="CHEBI:57476"/>
        <dbReference type="ChEBI" id="CHEBI:57590"/>
        <dbReference type="ChEBI" id="CHEBI:456216"/>
        <dbReference type="EC" id="2.7.1.39"/>
    </reaction>
</comment>
<dbReference type="RefSeq" id="WP_025748388.1">
    <property type="nucleotide sequence ID" value="NZ_FOXR01000005.1"/>
</dbReference>
<dbReference type="InterPro" id="IPR006204">
    <property type="entry name" value="GHMP_kinase_N_dom"/>
</dbReference>
<keyword evidence="6 13" id="KW-0808">Transferase</keyword>
<keyword evidence="17" id="KW-1185">Reference proteome</keyword>
<dbReference type="EC" id="2.7.1.39" evidence="3 13"/>
<evidence type="ECO:0000256" key="7">
    <source>
        <dbReference type="ARBA" id="ARBA00022697"/>
    </source>
</evidence>
<comment type="pathway">
    <text evidence="1 13">Amino-acid biosynthesis; L-threonine biosynthesis; L-threonine from L-aspartate: step 4/5.</text>
</comment>
<dbReference type="Gene3D" id="3.30.70.890">
    <property type="entry name" value="GHMP kinase, C-terminal domain"/>
    <property type="match status" value="1"/>
</dbReference>
<keyword evidence="8 13" id="KW-0547">Nucleotide-binding</keyword>
<dbReference type="PIRSF" id="PIRSF000676">
    <property type="entry name" value="Homoser_kin"/>
    <property type="match status" value="1"/>
</dbReference>
<evidence type="ECO:0000256" key="4">
    <source>
        <dbReference type="ARBA" id="ARBA00017858"/>
    </source>
</evidence>
<dbReference type="STRING" id="937334.SAMN05444406_10561"/>
<dbReference type="GO" id="GO:0009088">
    <property type="term" value="P:threonine biosynthetic process"/>
    <property type="evidence" value="ECO:0007669"/>
    <property type="project" value="UniProtKB-UniRule"/>
</dbReference>
<evidence type="ECO:0000256" key="2">
    <source>
        <dbReference type="ARBA" id="ARBA00007370"/>
    </source>
</evidence>
<accession>A0A1I5TUB7</accession>
<dbReference type="SUPFAM" id="SSF54211">
    <property type="entry name" value="Ribosomal protein S5 domain 2-like"/>
    <property type="match status" value="1"/>
</dbReference>
<dbReference type="InterPro" id="IPR013750">
    <property type="entry name" value="GHMP_kinase_C_dom"/>
</dbReference>
<proteinExistence type="inferred from homology"/>
<dbReference type="GO" id="GO:0005737">
    <property type="term" value="C:cytoplasm"/>
    <property type="evidence" value="ECO:0007669"/>
    <property type="project" value="UniProtKB-SubCell"/>
</dbReference>
<dbReference type="Gene3D" id="3.30.230.10">
    <property type="match status" value="1"/>
</dbReference>
<keyword evidence="10 13" id="KW-0067">ATP-binding</keyword>
<evidence type="ECO:0000256" key="11">
    <source>
        <dbReference type="ARBA" id="ARBA00049375"/>
    </source>
</evidence>
<dbReference type="AlphaFoldDB" id="A0A1I5TUB7"/>
<comment type="subcellular location">
    <subcellularLocation>
        <location evidence="13">Cytoplasm</location>
    </subcellularLocation>
</comment>
<dbReference type="InterPro" id="IPR014721">
    <property type="entry name" value="Ribsml_uS5_D2-typ_fold_subgr"/>
</dbReference>
<evidence type="ECO:0000256" key="8">
    <source>
        <dbReference type="ARBA" id="ARBA00022741"/>
    </source>
</evidence>
<evidence type="ECO:0000256" key="9">
    <source>
        <dbReference type="ARBA" id="ARBA00022777"/>
    </source>
</evidence>
<sequence>MVRVKVPATTANIGPGFDCLGIAIDIYNTIEVEEYGEELYIKVVGEGCNEVPCDQTNLVYSSMQKVFDVVGYRPKGIRMTLINEIPVARGLGSSAACIVGGMVAANALTGFRLGLHELLKLAVQADGHPDNVVPALVGGMTAACLEGEEVLYVKMDPPPGIKLAVMIPDFELSTVQARQVLPDAIPVKDAVFNISRTAILVASFLTGRSEMLAVATQDRLHQPYRKALIPHWDDIFFYAGKWGAKGVFLSGSGPALVAILDEGNVTFIDRMKEAVSAFQERWEIRMVDFCRNGAEVSRI</sequence>
<dbReference type="OrthoDB" id="9769912at2"/>
<dbReference type="Pfam" id="PF00288">
    <property type="entry name" value="GHMP_kinases_N"/>
    <property type="match status" value="1"/>
</dbReference>
<evidence type="ECO:0000256" key="12">
    <source>
        <dbReference type="ARBA" id="ARBA00049954"/>
    </source>
</evidence>
<evidence type="ECO:0000256" key="6">
    <source>
        <dbReference type="ARBA" id="ARBA00022679"/>
    </source>
</evidence>
<dbReference type="Pfam" id="PF08544">
    <property type="entry name" value="GHMP_kinases_C"/>
    <property type="match status" value="1"/>
</dbReference>
<evidence type="ECO:0000256" key="10">
    <source>
        <dbReference type="ARBA" id="ARBA00022840"/>
    </source>
</evidence>
<evidence type="ECO:0000256" key="3">
    <source>
        <dbReference type="ARBA" id="ARBA00012078"/>
    </source>
</evidence>
<keyword evidence="5 13" id="KW-0028">Amino-acid biosynthesis</keyword>
<evidence type="ECO:0000259" key="14">
    <source>
        <dbReference type="Pfam" id="PF00288"/>
    </source>
</evidence>
<comment type="function">
    <text evidence="12 13">Catalyzes the ATP-dependent phosphorylation of L-homoserine to L-homoserine phosphate.</text>
</comment>
<dbReference type="InterPro" id="IPR036554">
    <property type="entry name" value="GHMP_kinase_C_sf"/>
</dbReference>
<evidence type="ECO:0000256" key="13">
    <source>
        <dbReference type="HAMAP-Rule" id="MF_00384"/>
    </source>
</evidence>
<protein>
    <recommendedName>
        <fullName evidence="4 13">Homoserine kinase</fullName>
        <shortName evidence="13">HK</shortName>
        <shortName evidence="13">HSK</shortName>
        <ecNumber evidence="3 13">2.7.1.39</ecNumber>
    </recommendedName>
</protein>
<evidence type="ECO:0000313" key="17">
    <source>
        <dbReference type="Proteomes" id="UP000198577"/>
    </source>
</evidence>
<dbReference type="InterPro" id="IPR020568">
    <property type="entry name" value="Ribosomal_Su5_D2-typ_SF"/>
</dbReference>
<feature type="domain" description="GHMP kinase C-terminal" evidence="15">
    <location>
        <begin position="212"/>
        <end position="265"/>
    </location>
</feature>
<keyword evidence="9 13" id="KW-0418">Kinase</keyword>
<dbReference type="UniPathway" id="UPA00050">
    <property type="reaction ID" value="UER00064"/>
</dbReference>
<dbReference type="InterPro" id="IPR006203">
    <property type="entry name" value="GHMP_knse_ATP-bd_CS"/>
</dbReference>